<dbReference type="OrthoDB" id="9776786at2"/>
<dbReference type="AlphaFoldDB" id="A0A2N5GIA6"/>
<dbReference type="EMBL" id="PGVD01000086">
    <property type="protein sequence ID" value="PLR89095.1"/>
    <property type="molecule type" value="Genomic_DNA"/>
</dbReference>
<evidence type="ECO:0000313" key="3">
    <source>
        <dbReference type="EMBL" id="PLR89095.1"/>
    </source>
</evidence>
<dbReference type="EMBL" id="PGVA01000045">
    <property type="protein sequence ID" value="PLR80678.1"/>
    <property type="molecule type" value="Genomic_DNA"/>
</dbReference>
<dbReference type="Proteomes" id="UP000235114">
    <property type="component" value="Unassembled WGS sequence"/>
</dbReference>
<protein>
    <recommendedName>
        <fullName evidence="1">SsuA/THI5-like domain-containing protein</fullName>
    </recommendedName>
</protein>
<dbReference type="Pfam" id="PF09084">
    <property type="entry name" value="NMT1"/>
    <property type="match status" value="1"/>
</dbReference>
<evidence type="ECO:0000259" key="1">
    <source>
        <dbReference type="Pfam" id="PF09084"/>
    </source>
</evidence>
<comment type="caution">
    <text evidence="2">The sequence shown here is derived from an EMBL/GenBank/DDBJ whole genome shotgun (WGS) entry which is preliminary data.</text>
</comment>
<dbReference type="PANTHER" id="PTHR30024">
    <property type="entry name" value="ALIPHATIC SULFONATES-BINDING PROTEIN-RELATED"/>
    <property type="match status" value="1"/>
</dbReference>
<reference evidence="2 4" key="1">
    <citation type="submission" date="2017-11" db="EMBL/GenBank/DDBJ databases">
        <title>Comparitive Functional Genomics of Dry Heat Resistant strains isolated from the Viking Spacecraft.</title>
        <authorList>
            <person name="Seuylemezian A."/>
            <person name="Cooper K."/>
            <person name="Vaishampayan P."/>
        </authorList>
    </citation>
    <scope>NUCLEOTIDE SEQUENCE [LARGE SCALE GENOMIC DNA]</scope>
    <source>
        <strain evidence="2 4">M4.6</strain>
    </source>
</reference>
<feature type="domain" description="SsuA/THI5-like" evidence="1">
    <location>
        <begin position="75"/>
        <end position="284"/>
    </location>
</feature>
<evidence type="ECO:0000313" key="2">
    <source>
        <dbReference type="EMBL" id="PLR80678.1"/>
    </source>
</evidence>
<accession>A0A2N5GIA6</accession>
<keyword evidence="5" id="KW-1185">Reference proteome</keyword>
<organism evidence="2 4">
    <name type="scientific">Bacillus canaveralius</name>
    <dbReference type="NCBI Taxonomy" id="1403243"/>
    <lineage>
        <taxon>Bacteria</taxon>
        <taxon>Bacillati</taxon>
        <taxon>Bacillota</taxon>
        <taxon>Bacilli</taxon>
        <taxon>Bacillales</taxon>
        <taxon>Bacillaceae</taxon>
        <taxon>Bacillus</taxon>
    </lineage>
</organism>
<dbReference type="Proteomes" id="UP000234951">
    <property type="component" value="Unassembled WGS sequence"/>
</dbReference>
<gene>
    <name evidence="2" type="ORF">CU635_17490</name>
    <name evidence="3" type="ORF">CVD25_21640</name>
</gene>
<dbReference type="InterPro" id="IPR015168">
    <property type="entry name" value="SsuA/THI5"/>
</dbReference>
<dbReference type="SUPFAM" id="SSF53850">
    <property type="entry name" value="Periplasmic binding protein-like II"/>
    <property type="match status" value="1"/>
</dbReference>
<evidence type="ECO:0000313" key="4">
    <source>
        <dbReference type="Proteomes" id="UP000234951"/>
    </source>
</evidence>
<proteinExistence type="predicted"/>
<name>A0A2N5GIA6_9BACI</name>
<evidence type="ECO:0000313" key="5">
    <source>
        <dbReference type="Proteomes" id="UP000235114"/>
    </source>
</evidence>
<reference evidence="3 5" key="2">
    <citation type="submission" date="2017-12" db="EMBL/GenBank/DDBJ databases">
        <title>Comparative Functional Genomics of Dry Heat Resistant strains isolated from the Viking Spacecraft.</title>
        <authorList>
            <person name="Seuylemezian A."/>
            <person name="Cooper K."/>
            <person name="Vaishampayan P."/>
        </authorList>
    </citation>
    <scope>NUCLEOTIDE SEQUENCE [LARGE SCALE GENOMIC DNA]</scope>
    <source>
        <strain evidence="3 5">ATCC 29669</strain>
    </source>
</reference>
<sequence>MKAITYKEGYLMNWKRTMMLGKFTVMIMLLLFIAAGCGGEKPASGSASKDSGGGDKVDEIDISVTHYPTGLYAVPYDVGIDQGFFEEEGIKINKIVGSGGGGTTVRNVLSGDLPFGDVSTSAVLQSYLAGAPLKIVSGGVQSVSDLVYVTRPDADIEKVEDMVGKTWAFTNPGSVTETTSQLIFDSNGIDPKTLKLVASGGVSEGLTMLQAGEVDATLMMEPAYSVQKDDWKTLFRVSDHVPNYQQSVIITSPQLIKENPDLVKRFLTAYQKSVEWTYANPEEAGKIFAKSAEIDEAASVAAIKDLADKKHWNSKIELDSINNVVKGMQMANTLKKGQEIVWDEVLNMDFLPDDQRLDPSKLDTNK</sequence>
<dbReference type="Gene3D" id="3.40.190.10">
    <property type="entry name" value="Periplasmic binding protein-like II"/>
    <property type="match status" value="2"/>
</dbReference>